<dbReference type="PANTHER" id="PTHR37810">
    <property type="entry name" value="IMMUNITY PROTEIN SDPI"/>
    <property type="match status" value="1"/>
</dbReference>
<dbReference type="PIRSF" id="PIRSF032908">
    <property type="entry name" value="UCP032908"/>
    <property type="match status" value="1"/>
</dbReference>
<dbReference type="Pfam" id="PF19124">
    <property type="entry name" value="DUF5808"/>
    <property type="match status" value="1"/>
</dbReference>
<accession>A0ABV4DZ92</accession>
<dbReference type="InterPro" id="IPR014574">
    <property type="entry name" value="UCP032908"/>
</dbReference>
<feature type="transmembrane region" description="Helical" evidence="1">
    <location>
        <begin position="81"/>
        <end position="101"/>
    </location>
</feature>
<feature type="transmembrane region" description="Helical" evidence="1">
    <location>
        <begin position="355"/>
        <end position="372"/>
    </location>
</feature>
<evidence type="ECO:0000256" key="1">
    <source>
        <dbReference type="SAM" id="Phobius"/>
    </source>
</evidence>
<dbReference type="EMBL" id="JBGFFE010000017">
    <property type="protein sequence ID" value="MEY8764221.1"/>
    <property type="molecule type" value="Genomic_DNA"/>
</dbReference>
<evidence type="ECO:0000259" key="2">
    <source>
        <dbReference type="Pfam" id="PF07853"/>
    </source>
</evidence>
<feature type="domain" description="DUF5808" evidence="3">
    <location>
        <begin position="330"/>
        <end position="354"/>
    </location>
</feature>
<keyword evidence="5" id="KW-1185">Reference proteome</keyword>
<dbReference type="InterPro" id="IPR012867">
    <property type="entry name" value="DUF1648"/>
</dbReference>
<evidence type="ECO:0000313" key="4">
    <source>
        <dbReference type="EMBL" id="MEY8764221.1"/>
    </source>
</evidence>
<dbReference type="PANTHER" id="PTHR37810:SF9">
    <property type="entry name" value="MEMBRANE PROTEIN"/>
    <property type="match status" value="1"/>
</dbReference>
<dbReference type="InterPro" id="IPR043831">
    <property type="entry name" value="DUF5808"/>
</dbReference>
<keyword evidence="1" id="KW-0472">Membrane</keyword>
<feature type="transmembrane region" description="Helical" evidence="1">
    <location>
        <begin position="55"/>
        <end position="75"/>
    </location>
</feature>
<comment type="caution">
    <text evidence="4">The sequence shown here is derived from an EMBL/GenBank/DDBJ whole genome shotgun (WGS) entry which is preliminary data.</text>
</comment>
<feature type="domain" description="DUF1648" evidence="2">
    <location>
        <begin position="148"/>
        <end position="195"/>
    </location>
</feature>
<evidence type="ECO:0000313" key="5">
    <source>
        <dbReference type="Proteomes" id="UP001565220"/>
    </source>
</evidence>
<feature type="transmembrane region" description="Helical" evidence="1">
    <location>
        <begin position="235"/>
        <end position="261"/>
    </location>
</feature>
<organism evidence="4 5">
    <name type="scientific">Clostridium lapidicellarium</name>
    <dbReference type="NCBI Taxonomy" id="3240931"/>
    <lineage>
        <taxon>Bacteria</taxon>
        <taxon>Bacillati</taxon>
        <taxon>Bacillota</taxon>
        <taxon>Clostridia</taxon>
        <taxon>Eubacteriales</taxon>
        <taxon>Clostridiaceae</taxon>
        <taxon>Clostridium</taxon>
    </lineage>
</organism>
<dbReference type="Pfam" id="PF07853">
    <property type="entry name" value="DUF1648"/>
    <property type="match status" value="1"/>
</dbReference>
<protein>
    <submittedName>
        <fullName evidence="4">DUF1648 domain-containing protein</fullName>
    </submittedName>
</protein>
<dbReference type="RefSeq" id="WP_294180285.1">
    <property type="nucleotide sequence ID" value="NZ_JBGFFE010000017.1"/>
</dbReference>
<feature type="transmembrane region" description="Helical" evidence="1">
    <location>
        <begin position="139"/>
        <end position="158"/>
    </location>
</feature>
<proteinExistence type="predicted"/>
<reference evidence="4 5" key="1">
    <citation type="submission" date="2024-08" db="EMBL/GenBank/DDBJ databases">
        <title>Clostridium lapicellarii sp. nov., and Clostridium renhuaiense sp. nov., two species isolated from the mud in a fermentation cellar used for producing sauce-flavour Chinese liquors.</title>
        <authorList>
            <person name="Yang F."/>
            <person name="Wang H."/>
            <person name="Chen L.Q."/>
            <person name="Zhou N."/>
            <person name="Lu J.J."/>
            <person name="Pu X.X."/>
            <person name="Wan B."/>
            <person name="Wang L."/>
            <person name="Liu S.J."/>
        </authorList>
    </citation>
    <scope>NUCLEOTIDE SEQUENCE [LARGE SCALE GENOMIC DNA]</scope>
    <source>
        <strain evidence="4 5">MT-113</strain>
    </source>
</reference>
<keyword evidence="1" id="KW-1133">Transmembrane helix</keyword>
<feature type="transmembrane region" description="Helical" evidence="1">
    <location>
        <begin position="6"/>
        <end position="24"/>
    </location>
</feature>
<sequence length="377" mass="42917">MMENLFYVYLSFIFLIVLVINMLTPNFTRKEIVFGVRVPGNKIDSPEIKGIKGRFIKNNLIIGVPFILLFSFLNYKFTNVTVILITVFAFVFINFLVYMISNREVKVLKLKNSWFKGKKQVVAVDVSYSRDKGKNLVPLRLFLIPLSIILINIILGYVNYAALPHRVPTHWDFSGNIDGYQLKSRFLIWEIPLFQMASTFMFFIICKIIGWSRQQLNVSDPEISVKKDMRFRRVWSVYMVIFAAAMNLLLTFGTIQIFGVFRVSNLLVGILTVAFAGFMILITMVLSIRIGQGGSNLDIGKDSFGKTESEVIDKDDDSFWKLANTIYYNPDDPSLFVEKRFGVGWTINAGRPAGMAIYIGMIALLVIIVIVAKNTAP</sequence>
<keyword evidence="1" id="KW-0812">Transmembrane</keyword>
<gene>
    <name evidence="4" type="ORF">AB8S09_11315</name>
</gene>
<name>A0ABV4DZ92_9CLOT</name>
<dbReference type="Proteomes" id="UP001565220">
    <property type="component" value="Unassembled WGS sequence"/>
</dbReference>
<evidence type="ECO:0000259" key="3">
    <source>
        <dbReference type="Pfam" id="PF19124"/>
    </source>
</evidence>
<feature type="transmembrane region" description="Helical" evidence="1">
    <location>
        <begin position="267"/>
        <end position="288"/>
    </location>
</feature>
<feature type="transmembrane region" description="Helical" evidence="1">
    <location>
        <begin position="186"/>
        <end position="206"/>
    </location>
</feature>